<dbReference type="AlphaFoldDB" id="A0A918TA45"/>
<reference evidence="1" key="1">
    <citation type="journal article" date="2014" name="Int. J. Syst. Evol. Microbiol.">
        <title>Complete genome sequence of Corynebacterium casei LMG S-19264T (=DSM 44701T), isolated from a smear-ripened cheese.</title>
        <authorList>
            <consortium name="US DOE Joint Genome Institute (JGI-PGF)"/>
            <person name="Walter F."/>
            <person name="Albersmeier A."/>
            <person name="Kalinowski J."/>
            <person name="Ruckert C."/>
        </authorList>
    </citation>
    <scope>NUCLEOTIDE SEQUENCE</scope>
    <source>
        <strain evidence="1">JCM 4518</strain>
    </source>
</reference>
<accession>A0A918TA45</accession>
<dbReference type="EMBL" id="BMUL01000030">
    <property type="protein sequence ID" value="GHB11427.1"/>
    <property type="molecule type" value="Genomic_DNA"/>
</dbReference>
<comment type="caution">
    <text evidence="1">The sequence shown here is derived from an EMBL/GenBank/DDBJ whole genome shotgun (WGS) entry which is preliminary data.</text>
</comment>
<sequence>MFEKKAAVLVGVVTAGVLAAGSWAGHQGRTSPRETEVLRDYDATSVASTAPHTQDVFVGRVVAFEERREIEGWTQDVYRVEVGSVLRGDVAGTVRVTYGLDEGTAPRLTDGLSYLFATNAWTDPVDDGHAQLYQGALKPVDDALMATWKAAAALPVAPAR</sequence>
<evidence type="ECO:0000313" key="1">
    <source>
        <dbReference type="EMBL" id="GHB11427.1"/>
    </source>
</evidence>
<reference evidence="1" key="2">
    <citation type="submission" date="2020-09" db="EMBL/GenBank/DDBJ databases">
        <authorList>
            <person name="Sun Q."/>
            <person name="Ohkuma M."/>
        </authorList>
    </citation>
    <scope>NUCLEOTIDE SEQUENCE</scope>
    <source>
        <strain evidence="1">JCM 4518</strain>
    </source>
</reference>
<evidence type="ECO:0000313" key="2">
    <source>
        <dbReference type="Proteomes" id="UP000644020"/>
    </source>
</evidence>
<dbReference type="Proteomes" id="UP000644020">
    <property type="component" value="Unassembled WGS sequence"/>
</dbReference>
<name>A0A918TA45_9ACTN</name>
<protein>
    <submittedName>
        <fullName evidence="1">Uncharacterized protein</fullName>
    </submittedName>
</protein>
<gene>
    <name evidence="1" type="ORF">GCM10010305_62710</name>
</gene>
<organism evidence="1 2">
    <name type="scientific">Streptomyces termitum</name>
    <dbReference type="NCBI Taxonomy" id="67368"/>
    <lineage>
        <taxon>Bacteria</taxon>
        <taxon>Bacillati</taxon>
        <taxon>Actinomycetota</taxon>
        <taxon>Actinomycetes</taxon>
        <taxon>Kitasatosporales</taxon>
        <taxon>Streptomycetaceae</taxon>
        <taxon>Streptomyces</taxon>
    </lineage>
</organism>
<proteinExistence type="predicted"/>
<keyword evidence="2" id="KW-1185">Reference proteome</keyword>